<keyword evidence="1" id="KW-0472">Membrane</keyword>
<keyword evidence="1" id="KW-0812">Transmembrane</keyword>
<dbReference type="Pfam" id="PF02470">
    <property type="entry name" value="MlaD"/>
    <property type="match status" value="1"/>
</dbReference>
<accession>A0A1Z1MQN9</accession>
<dbReference type="AlphaFoldDB" id="A0A1Z1MQN9"/>
<evidence type="ECO:0000259" key="2">
    <source>
        <dbReference type="Pfam" id="PF02470"/>
    </source>
</evidence>
<dbReference type="GO" id="GO:0005543">
    <property type="term" value="F:phospholipid binding"/>
    <property type="evidence" value="ECO:0007669"/>
    <property type="project" value="TreeGrafter"/>
</dbReference>
<dbReference type="PANTHER" id="PTHR34675:SF1">
    <property type="entry name" value="PROTEIN TRIGALACTOSYLDIACYLGLYCEROL 2, CHLOROPLASTIC"/>
    <property type="match status" value="1"/>
</dbReference>
<dbReference type="InterPro" id="IPR003399">
    <property type="entry name" value="Mce/MlaD"/>
</dbReference>
<evidence type="ECO:0000313" key="3">
    <source>
        <dbReference type="EMBL" id="ARW68256.1"/>
    </source>
</evidence>
<dbReference type="GO" id="GO:0005319">
    <property type="term" value="F:lipid transporter activity"/>
    <property type="evidence" value="ECO:0007669"/>
    <property type="project" value="TreeGrafter"/>
</dbReference>
<name>A0A1Z1MQN9_9FLOR</name>
<organism evidence="3">
    <name type="scientific">Chondria sp.</name>
    <name type="common">in: red algae</name>
    <dbReference type="NCBI Taxonomy" id="1982705"/>
    <lineage>
        <taxon>Eukaryota</taxon>
        <taxon>Rhodophyta</taxon>
        <taxon>Florideophyceae</taxon>
        <taxon>Rhodymeniophycidae</taxon>
        <taxon>Ceramiales</taxon>
        <taxon>Rhodomelaceae</taxon>
        <taxon>Chondrieae</taxon>
        <taxon>Chondria</taxon>
    </lineage>
</organism>
<gene>
    <name evidence="3" type="primary">ycf22</name>
</gene>
<dbReference type="EMBL" id="MF101451">
    <property type="protein sequence ID" value="ARW68256.1"/>
    <property type="molecule type" value="Genomic_DNA"/>
</dbReference>
<geneLocation type="chloroplast" evidence="3"/>
<keyword evidence="1" id="KW-1133">Transmembrane helix</keyword>
<protein>
    <recommendedName>
        <fullName evidence="2">Mce/MlaD domain-containing protein</fullName>
    </recommendedName>
</protein>
<reference evidence="3" key="1">
    <citation type="journal article" date="2017" name="J. Phycol.">
        <title>Analysis of chloroplast genomes and a supermatrix inform reclassification of the Rhodomelaceae (Rhodophyta).</title>
        <authorList>
            <person name="Diaz-Tapia P."/>
            <person name="Maggs C.A."/>
            <person name="West J.A."/>
            <person name="Verbruggen H."/>
        </authorList>
    </citation>
    <scope>NUCLEOTIDE SEQUENCE</scope>
    <source>
        <strain evidence="3">PD1582</strain>
    </source>
</reference>
<sequence>MSNIFDLSYGYLVKYLKKKLNILISIFFITVCILSLISLNRTGYNVFIEFNNAYRIKRGTNVNLKGVLVGYVDTITIRSNKVIILLRINSLNILIPRNSLIEANQIGLFNDIVIDITPPNNFKSSYNINPKSIDCIDSSFICSNFYLKGYKGLNYDDLVRATTRISQRFDDPRFFSLFYLLLHNLVDISDEVVYSAHSIANCIYVLSDLTTIFLLRYFV</sequence>
<dbReference type="GO" id="GO:0009706">
    <property type="term" value="C:chloroplast inner membrane"/>
    <property type="evidence" value="ECO:0007669"/>
    <property type="project" value="TreeGrafter"/>
</dbReference>
<dbReference type="InterPro" id="IPR039342">
    <property type="entry name" value="TGD2-like"/>
</dbReference>
<feature type="domain" description="Mce/MlaD" evidence="2">
    <location>
        <begin position="43"/>
        <end position="119"/>
    </location>
</feature>
<proteinExistence type="predicted"/>
<evidence type="ECO:0000256" key="1">
    <source>
        <dbReference type="SAM" id="Phobius"/>
    </source>
</evidence>
<dbReference type="PANTHER" id="PTHR34675">
    <property type="entry name" value="PROTEIN TRIGALACTOSYLDIACYLGLYCEROL 2, CHLOROPLASTIC"/>
    <property type="match status" value="1"/>
</dbReference>
<keyword evidence="3" id="KW-0934">Plastid</keyword>
<feature type="transmembrane region" description="Helical" evidence="1">
    <location>
        <begin position="20"/>
        <end position="39"/>
    </location>
</feature>
<keyword evidence="3" id="KW-0150">Chloroplast</keyword>